<dbReference type="InterPro" id="IPR010610">
    <property type="entry name" value="EryCIII-like_C"/>
</dbReference>
<keyword evidence="5" id="KW-1185">Reference proteome</keyword>
<dbReference type="PANTHER" id="PTHR48050:SF13">
    <property type="entry name" value="STEROL 3-BETA-GLUCOSYLTRANSFERASE UGT80A2"/>
    <property type="match status" value="1"/>
</dbReference>
<dbReference type="Gene3D" id="3.40.50.2000">
    <property type="entry name" value="Glycogen Phosphorylase B"/>
    <property type="match status" value="2"/>
</dbReference>
<dbReference type="SUPFAM" id="SSF53756">
    <property type="entry name" value="UDP-Glycosyltransferase/glycogen phosphorylase"/>
    <property type="match status" value="1"/>
</dbReference>
<evidence type="ECO:0000256" key="1">
    <source>
        <dbReference type="ARBA" id="ARBA00009995"/>
    </source>
</evidence>
<comment type="similarity">
    <text evidence="1">Belongs to the UDP-glycosyltransferase family.</text>
</comment>
<proteinExistence type="inferred from homology"/>
<accession>A0ABY5P9W1</accession>
<sequence>MRVAFFHLPVPGHVNPTLPVMAELRRRGAEVLAFADPSIAGPIEQSGATVVLYPPGIQEQTDPPPRGVLAVGALLAEISEELLPFALEHLRAEPPDVVVCDSMAPWGRMAAEVLGLPCVTSSAIFTVHGRMDRSPQATAEMLRDVATGVGAMRRLHEARRRIRRDFGVDPGDPIRIISNRADRTVVFTSRAFQPGADRFGDEVRFVGAPLRDPGPPDPFLDELGDGPLIYVSLGTLFNDRAPFLRACLEAFADEPGHVLLSIGNRVDPGALGQIPANAMIRPSVPQLQVLERARLFVTHGGINSVSEALVYGVPMVLFPQTADQPLIARRVAALGAGRLLRGRDPDAGQIASTARSVLAGDAAARAAALGASLRDGGGAPAAADEILAAGATYAARKTVV</sequence>
<evidence type="ECO:0000313" key="5">
    <source>
        <dbReference type="Proteomes" id="UP001058860"/>
    </source>
</evidence>
<organism evidence="4 5">
    <name type="scientific">Svornostia abyssi</name>
    <dbReference type="NCBI Taxonomy" id="2898438"/>
    <lineage>
        <taxon>Bacteria</taxon>
        <taxon>Bacillati</taxon>
        <taxon>Actinomycetota</taxon>
        <taxon>Thermoleophilia</taxon>
        <taxon>Solirubrobacterales</taxon>
        <taxon>Baekduiaceae</taxon>
        <taxon>Svornostia</taxon>
    </lineage>
</organism>
<evidence type="ECO:0000313" key="4">
    <source>
        <dbReference type="EMBL" id="UUY01533.1"/>
    </source>
</evidence>
<protein>
    <recommendedName>
        <fullName evidence="3">Erythromycin biosynthesis protein CIII-like C-terminal domain-containing protein</fullName>
    </recommendedName>
</protein>
<dbReference type="PANTHER" id="PTHR48050">
    <property type="entry name" value="STEROL 3-BETA-GLUCOSYLTRANSFERASE"/>
    <property type="match status" value="1"/>
</dbReference>
<dbReference type="Proteomes" id="UP001058860">
    <property type="component" value="Chromosome"/>
</dbReference>
<keyword evidence="2" id="KW-0808">Transferase</keyword>
<dbReference type="EMBL" id="CP088295">
    <property type="protein sequence ID" value="UUY01533.1"/>
    <property type="molecule type" value="Genomic_DNA"/>
</dbReference>
<reference evidence="5" key="1">
    <citation type="submission" date="2021-11" db="EMBL/GenBank/DDBJ databases">
        <title>Cultivation dependent microbiological survey of springs from the worlds oldest radium mine currently devoted to the extraction of radon-saturated water.</title>
        <authorList>
            <person name="Kapinusova G."/>
            <person name="Smrhova T."/>
            <person name="Strejcek M."/>
            <person name="Suman J."/>
            <person name="Jani K."/>
            <person name="Pajer P."/>
            <person name="Uhlik O."/>
        </authorList>
    </citation>
    <scope>NUCLEOTIDE SEQUENCE [LARGE SCALE GENOMIC DNA]</scope>
    <source>
        <strain evidence="5">J379</strain>
    </source>
</reference>
<dbReference type="NCBIfam" id="TIGR01426">
    <property type="entry name" value="MGT"/>
    <property type="match status" value="1"/>
</dbReference>
<evidence type="ECO:0000256" key="2">
    <source>
        <dbReference type="ARBA" id="ARBA00022679"/>
    </source>
</evidence>
<dbReference type="CDD" id="cd03784">
    <property type="entry name" value="GT1_Gtf-like"/>
    <property type="match status" value="1"/>
</dbReference>
<dbReference type="RefSeq" id="WP_353862089.1">
    <property type="nucleotide sequence ID" value="NZ_CP088295.1"/>
</dbReference>
<gene>
    <name evidence="4" type="ORF">LRS13_12390</name>
</gene>
<dbReference type="Pfam" id="PF06722">
    <property type="entry name" value="EryCIII-like_C"/>
    <property type="match status" value="1"/>
</dbReference>
<dbReference type="InterPro" id="IPR002213">
    <property type="entry name" value="UDP_glucos_trans"/>
</dbReference>
<name>A0ABY5P9W1_9ACTN</name>
<dbReference type="InterPro" id="IPR050426">
    <property type="entry name" value="Glycosyltransferase_28"/>
</dbReference>
<evidence type="ECO:0000259" key="3">
    <source>
        <dbReference type="Pfam" id="PF06722"/>
    </source>
</evidence>
<dbReference type="InterPro" id="IPR006326">
    <property type="entry name" value="UDPGT_MGT-like"/>
</dbReference>
<feature type="domain" description="Erythromycin biosynthesis protein CIII-like C-terminal" evidence="3">
    <location>
        <begin position="256"/>
        <end position="368"/>
    </location>
</feature>